<sequence>MENLQEASVIDNYGIIIASSKKSEIGHLYSTFYNINFLSTDSARLNTQSGNSIIITSPIFERDRKVATLSIHYQLANIDQYFK</sequence>
<reference evidence="1" key="1">
    <citation type="submission" date="2022-11" db="EMBL/GenBank/DDBJ databases">
        <authorList>
            <person name="Graham C."/>
            <person name="Newman J.D."/>
        </authorList>
    </citation>
    <scope>NUCLEOTIDE SEQUENCE</scope>
    <source>
        <strain evidence="1">DSM 19486</strain>
    </source>
</reference>
<gene>
    <name evidence="1" type="ORF">OQZ29_22005</name>
</gene>
<dbReference type="RefSeq" id="WP_157258832.1">
    <property type="nucleotide sequence ID" value="NZ_JAPJUH010000008.1"/>
</dbReference>
<dbReference type="EMBL" id="JAPJUH010000008">
    <property type="protein sequence ID" value="MCX3267450.1"/>
    <property type="molecule type" value="Genomic_DNA"/>
</dbReference>
<dbReference type="SUPFAM" id="SSF103190">
    <property type="entry name" value="Sensory domain-like"/>
    <property type="match status" value="1"/>
</dbReference>
<evidence type="ECO:0000313" key="2">
    <source>
        <dbReference type="Proteomes" id="UP001142592"/>
    </source>
</evidence>
<dbReference type="InterPro" id="IPR029151">
    <property type="entry name" value="Sensor-like_sf"/>
</dbReference>
<proteinExistence type="predicted"/>
<dbReference type="Proteomes" id="UP001142592">
    <property type="component" value="Unassembled WGS sequence"/>
</dbReference>
<dbReference type="AlphaFoldDB" id="A0A9X3DJM8"/>
<comment type="caution">
    <text evidence="1">The sequence shown here is derived from an EMBL/GenBank/DDBJ whole genome shotgun (WGS) entry which is preliminary data.</text>
</comment>
<protein>
    <recommendedName>
        <fullName evidence="3">Cache domain-containing protein</fullName>
    </recommendedName>
</protein>
<evidence type="ECO:0000313" key="1">
    <source>
        <dbReference type="EMBL" id="MCX3267450.1"/>
    </source>
</evidence>
<accession>A0A9X3DJM8</accession>
<name>A0A9X3DJM8_9SPHI</name>
<evidence type="ECO:0008006" key="3">
    <source>
        <dbReference type="Google" id="ProtNLM"/>
    </source>
</evidence>
<organism evidence="1 2">
    <name type="scientific">Pedobacter agri</name>
    <dbReference type="NCBI Taxonomy" id="454586"/>
    <lineage>
        <taxon>Bacteria</taxon>
        <taxon>Pseudomonadati</taxon>
        <taxon>Bacteroidota</taxon>
        <taxon>Sphingobacteriia</taxon>
        <taxon>Sphingobacteriales</taxon>
        <taxon>Sphingobacteriaceae</taxon>
        <taxon>Pedobacter</taxon>
    </lineage>
</organism>
<keyword evidence="2" id="KW-1185">Reference proteome</keyword>